<feature type="transmembrane region" description="Helical" evidence="1">
    <location>
        <begin position="1129"/>
        <end position="1148"/>
    </location>
</feature>
<keyword evidence="4" id="KW-1185">Reference proteome</keyword>
<evidence type="ECO:0000313" key="4">
    <source>
        <dbReference type="Proteomes" id="UP000018208"/>
    </source>
</evidence>
<dbReference type="Proteomes" id="UP000018208">
    <property type="component" value="Unassembled WGS sequence"/>
</dbReference>
<feature type="transmembrane region" description="Helical" evidence="1">
    <location>
        <begin position="73"/>
        <end position="96"/>
    </location>
</feature>
<reference evidence="2 3" key="1">
    <citation type="journal article" date="2014" name="PLoS Genet.">
        <title>The Genome of Spironucleus salmonicida Highlights a Fish Pathogen Adapted to Fluctuating Environments.</title>
        <authorList>
            <person name="Xu F."/>
            <person name="Jerlstrom-Hultqvist J."/>
            <person name="Einarsson E."/>
            <person name="Astvaldsson A."/>
            <person name="Svard S.G."/>
            <person name="Andersson J.O."/>
        </authorList>
    </citation>
    <scope>NUCLEOTIDE SEQUENCE</scope>
    <source>
        <strain evidence="3">ATCC 50377</strain>
    </source>
</reference>
<feature type="transmembrane region" description="Helical" evidence="1">
    <location>
        <begin position="43"/>
        <end position="67"/>
    </location>
</feature>
<keyword evidence="1" id="KW-1133">Transmembrane helix</keyword>
<feature type="transmembrane region" description="Helical" evidence="1">
    <location>
        <begin position="853"/>
        <end position="874"/>
    </location>
</feature>
<feature type="transmembrane region" description="Helical" evidence="1">
    <location>
        <begin position="157"/>
        <end position="179"/>
    </location>
</feature>
<dbReference type="VEuPathDB" id="GiardiaDB:SS50377_20610"/>
<feature type="transmembrane region" description="Helical" evidence="1">
    <location>
        <begin position="1424"/>
        <end position="1444"/>
    </location>
</feature>
<feature type="transmembrane region" description="Helical" evidence="1">
    <location>
        <begin position="1474"/>
        <end position="1492"/>
    </location>
</feature>
<keyword evidence="1" id="KW-0472">Membrane</keyword>
<dbReference type="EMBL" id="AUWU02000001">
    <property type="protein sequence ID" value="KAH0577259.1"/>
    <property type="molecule type" value="Genomic_DNA"/>
</dbReference>
<feature type="transmembrane region" description="Helical" evidence="1">
    <location>
        <begin position="12"/>
        <end position="31"/>
    </location>
</feature>
<protein>
    <submittedName>
        <fullName evidence="2">Transmembrane domain-containing protein</fullName>
    </submittedName>
</protein>
<feature type="transmembrane region" description="Helical" evidence="1">
    <location>
        <begin position="1676"/>
        <end position="1699"/>
    </location>
</feature>
<feature type="transmembrane region" description="Helical" evidence="1">
    <location>
        <begin position="1917"/>
        <end position="1936"/>
    </location>
</feature>
<evidence type="ECO:0000256" key="1">
    <source>
        <dbReference type="SAM" id="Phobius"/>
    </source>
</evidence>
<proteinExistence type="predicted"/>
<dbReference type="EMBL" id="KI546087">
    <property type="protein sequence ID" value="EST45880.1"/>
    <property type="molecule type" value="Genomic_DNA"/>
</dbReference>
<reference evidence="3" key="2">
    <citation type="submission" date="2020-12" db="EMBL/GenBank/DDBJ databases">
        <title>New Spironucleus salmonicida genome in near-complete chromosomes.</title>
        <authorList>
            <person name="Xu F."/>
            <person name="Kurt Z."/>
            <person name="Jimenez-Gonzalez A."/>
            <person name="Astvaldsson A."/>
            <person name="Andersson J.O."/>
            <person name="Svard S.G."/>
        </authorList>
    </citation>
    <scope>NUCLEOTIDE SEQUENCE</scope>
    <source>
        <strain evidence="3">ATCC 50377</strain>
    </source>
</reference>
<keyword evidence="1 2" id="KW-0812">Transmembrane</keyword>
<sequence length="1958" mass="231009">MSQRWHEKPFPYINLYSMLSLILSIPMLFYAKYITKIYSLWQMIILIVLPLAFHIIDIILCAVSRQYFRHPTVFWHIFGITDLLYVSTFYSSYIIFIMYQKNLVLVVLFYIRQVFEFIHLLRLTPTCIGVSKFSIISIQHVWSVRIFLLITIHLPQIFITVIFLISMGLIHTFLFYHGWYANCLASFTISYSLGLICNLNPIFLVLFCSVQVLRVNNYQNQIFERCVISLLFHEAFQKGLIGSINCQALIRQVILLQQNISRDIKYVLPKLSAVQKESSILLMNLGIYQNNFPFDIQNKVYKKRVMITNQLYIPATYEQPTEQLQILVDGNPFLQNFLKMRLIGADGIFQYFYAVKRLKKLITRFSHVNKAIFGAGFALINQSSGNQTELRKQFLQQQVTNSYVSICLKMFKMHRSPFSQNVLQESAIFLNSSSSTFINLPQFKEFIDLGKFKFNSIYWHIWDQLYRSQTIDLDIFAKNIFPFLDQRQINLFDIYRSQPLLNRVMDIFIPFLHITNIHEERQPEQGQEISNKSVYRPRRFHQFEKIIYLESLIKKNPDIDVNYLTYNIFKEKVINDMKQSFRSKKEQEKVQVEYSLSNIQKLQRLFENIENIQDSGQVTHLFQERKIQPQRQTEQANIQIIGSPLSVLNVFQISIISDIFLHSRFGNSKKQIEKFYVEDFYNFGQEIMGFWVQTGAYIGHPALSTSVLSSVDIIYSDFYRIVSKMQRLKRKTNNKDIIFQLYMLVRKFRFDKQILKSVQRQNKVINKDRVQTSIILTSKTLSPKITGNNTQATSFKSRSDQDSRLSLTMRLQDAIQEEPGLLIHPKQDFKTKSQFFQQYSGARKTIFKKFYKLFSIFVYIIVFLMLIMAAYSAFSKLISEDFNSQRVQNVFQQNFYKTIYELEWLKLPKQNLLFINKIKDSFQEYQSQKFISLCQFSQYQPCNSTVVSTKKTNQINVFNKYITTGSRIFAEKSQDMQSLYDQFTIDSALALTTSRQLLKKEQASRVYQFPQMIASYFNFFENYFYEDVNYTRQLLIMTSLVILVLTLYKTHLVMKQYEGVLNLLRTLKQDDVRIIVDSYQKKINTSIDKLISQAVIRTNAPTKMVSRIQSEIQTEAPSKQQVKTTKYQNIIFINIFIILVLILVSQFVNGKTFQINSQLNSMNMQLNQKISDLAVFQNKIHDIQNTIQIVKFTSNTVNQIGNRDNNKILQFMLSKQYFFYTLPSIDFYDQHSQASIQSTFLLDFIISIYNMLHLTILVPNPNVQAQKQNNINKQIFQLKDLNENLQDIFYYLKVSYQQIYYSQKIGLQFFNYNITADQLAFPTLTNQLTNYLPECQKFNGQYFTNFKDDQIDIGQLQDKSICILTSVQVQNLVQKVQDIFINQNEYLQTLFKPKLSVLQKIKSYLTYSKLNNIFASISSYTSAIIIHGIVCSCVFLFFIVYFIYQNNKHNKRYSLKYQENQFFQIKILRVTKQIVYVAMISLILFNFGFQIYYSTFAYNKQILLLGQIKVLQSMMQLTNHDIQLSSNPTKETNLNLNWYYQKRLDLTSCKYNHQFPNDFNHNITNLLNITGYFEYMQEQSQVSHIFQELTQSLLFQNVNNKLLFESYQYLKDLQLYQIYFINECDPSLILFQYEHKILTFSKLYDSIAAQFQLFQRIFNQYSMFFLEYRISQMFKFFIPSLFILWATIVYFIAAIYPVILSDFNFSVVSKKNYAKKLQEQLHIFDHSVYVFQNYKVILQILLQVSPILIILLGVTAATFQKKMYGFQDYSTKISLSQLADLLVNELEIYIENDDLNSVQSVALTLLNHLQFQKYGISDPCADVLQYVPSGQRQIEHPQIQKCNTVYKNELLTFIQNGATVKYTTVFTNKINLQLQKLQLATNIENAKSIIETLRTYGQFQDNQQPPAAKYRELSYQLTIFSTISLTLVFLCLSYFYGFNRQIENYIFVIYQMIQIIKK</sequence>
<organism evidence="2">
    <name type="scientific">Spironucleus salmonicida</name>
    <dbReference type="NCBI Taxonomy" id="348837"/>
    <lineage>
        <taxon>Eukaryota</taxon>
        <taxon>Metamonada</taxon>
        <taxon>Diplomonadida</taxon>
        <taxon>Hexamitidae</taxon>
        <taxon>Hexamitinae</taxon>
        <taxon>Spironucleus</taxon>
    </lineage>
</organism>
<feature type="transmembrane region" description="Helical" evidence="1">
    <location>
        <begin position="1736"/>
        <end position="1759"/>
    </location>
</feature>
<evidence type="ECO:0000313" key="3">
    <source>
        <dbReference type="EMBL" id="KAH0577259.1"/>
    </source>
</evidence>
<accession>V6LMM4</accession>
<gene>
    <name evidence="2" type="ORF">SS50377_14168</name>
    <name evidence="3" type="ORF">SS50377_20610</name>
</gene>
<name>V6LMM4_9EUKA</name>
<feature type="transmembrane region" description="Helical" evidence="1">
    <location>
        <begin position="191"/>
        <end position="213"/>
    </location>
</feature>
<evidence type="ECO:0000313" key="2">
    <source>
        <dbReference type="EMBL" id="EST45880.1"/>
    </source>
</evidence>